<comment type="caution">
    <text evidence="2">The sequence shown here is derived from an EMBL/GenBank/DDBJ whole genome shotgun (WGS) entry which is preliminary data.</text>
</comment>
<dbReference type="Proteomes" id="UP000784128">
    <property type="component" value="Unassembled WGS sequence"/>
</dbReference>
<reference evidence="2 3" key="1">
    <citation type="submission" date="2021-05" db="EMBL/GenBank/DDBJ databases">
        <title>The draft genome of Geobacter chapellei DSM 13688.</title>
        <authorList>
            <person name="Xu Z."/>
            <person name="Masuda Y."/>
            <person name="Itoh H."/>
            <person name="Senoo K."/>
        </authorList>
    </citation>
    <scope>NUCLEOTIDE SEQUENCE [LARGE SCALE GENOMIC DNA]</scope>
    <source>
        <strain evidence="2 3">DSM 13688</strain>
    </source>
</reference>
<feature type="region of interest" description="Disordered" evidence="1">
    <location>
        <begin position="51"/>
        <end position="71"/>
    </location>
</feature>
<evidence type="ECO:0000313" key="2">
    <source>
        <dbReference type="EMBL" id="MBT1073617.1"/>
    </source>
</evidence>
<accession>A0ABS5UD28</accession>
<evidence type="ECO:0008006" key="4">
    <source>
        <dbReference type="Google" id="ProtNLM"/>
    </source>
</evidence>
<organism evidence="2 3">
    <name type="scientific">Pelotalea chapellei</name>
    <dbReference type="NCBI Taxonomy" id="44671"/>
    <lineage>
        <taxon>Bacteria</taxon>
        <taxon>Pseudomonadati</taxon>
        <taxon>Thermodesulfobacteriota</taxon>
        <taxon>Desulfuromonadia</taxon>
        <taxon>Geobacterales</taxon>
        <taxon>Geobacteraceae</taxon>
        <taxon>Pelotalea</taxon>
    </lineage>
</organism>
<dbReference type="EMBL" id="JAHDYS010000031">
    <property type="protein sequence ID" value="MBT1073617.1"/>
    <property type="molecule type" value="Genomic_DNA"/>
</dbReference>
<protein>
    <recommendedName>
        <fullName evidence="4">Entry exclusion protein 1</fullName>
    </recommendedName>
</protein>
<name>A0ABS5UD28_9BACT</name>
<sequence length="144" mass="16414">MAKVSVSEAARIAGISRSYLYRKYITTGKLTVEKDNEDKPVVDTSEIFRVFGDRQQEDSKGSHPDSPIKDSKIASLEAELRLTRELLKAREDHIADLQQSLRLLEHRPETDSTSVQIEKLKGEVNLIKKESMWARLFSRKGQEA</sequence>
<evidence type="ECO:0000256" key="1">
    <source>
        <dbReference type="SAM" id="MobiDB-lite"/>
    </source>
</evidence>
<evidence type="ECO:0000313" key="3">
    <source>
        <dbReference type="Proteomes" id="UP000784128"/>
    </source>
</evidence>
<keyword evidence="3" id="KW-1185">Reference proteome</keyword>
<proteinExistence type="predicted"/>
<gene>
    <name evidence="2" type="ORF">KJB30_17695</name>
</gene>
<dbReference type="RefSeq" id="WP_214301701.1">
    <property type="nucleotide sequence ID" value="NZ_JAHDYS010000031.1"/>
</dbReference>